<evidence type="ECO:0000313" key="2">
    <source>
        <dbReference type="EMBL" id="KAK6929846.1"/>
    </source>
</evidence>
<evidence type="ECO:0000256" key="1">
    <source>
        <dbReference type="SAM" id="MobiDB-lite"/>
    </source>
</evidence>
<proteinExistence type="predicted"/>
<feature type="region of interest" description="Disordered" evidence="1">
    <location>
        <begin position="1"/>
        <end position="25"/>
    </location>
</feature>
<dbReference type="Proteomes" id="UP001370490">
    <property type="component" value="Unassembled WGS sequence"/>
</dbReference>
<dbReference type="EMBL" id="JBAMMX010000012">
    <property type="protein sequence ID" value="KAK6929846.1"/>
    <property type="molecule type" value="Genomic_DNA"/>
</dbReference>
<evidence type="ECO:0000313" key="3">
    <source>
        <dbReference type="Proteomes" id="UP001370490"/>
    </source>
</evidence>
<keyword evidence="3" id="KW-1185">Reference proteome</keyword>
<accession>A0AAN8VHF7</accession>
<gene>
    <name evidence="2" type="ORF">RJ641_003940</name>
</gene>
<reference evidence="2 3" key="1">
    <citation type="submission" date="2023-12" db="EMBL/GenBank/DDBJ databases">
        <title>A high-quality genome assembly for Dillenia turbinata (Dilleniales).</title>
        <authorList>
            <person name="Chanderbali A."/>
        </authorList>
    </citation>
    <scope>NUCLEOTIDE SEQUENCE [LARGE SCALE GENOMIC DNA]</scope>
    <source>
        <strain evidence="2">LSX21</strain>
        <tissue evidence="2">Leaf</tissue>
    </source>
</reference>
<protein>
    <submittedName>
        <fullName evidence="2">Uncharacterized protein</fullName>
    </submittedName>
</protein>
<feature type="compositionally biased region" description="Polar residues" evidence="1">
    <location>
        <begin position="11"/>
        <end position="25"/>
    </location>
</feature>
<comment type="caution">
    <text evidence="2">The sequence shown here is derived from an EMBL/GenBank/DDBJ whole genome shotgun (WGS) entry which is preliminary data.</text>
</comment>
<sequence>MAKARKGPKTKSATTTSRGTRNSVGVTMERIEEGALLKKSLQIQAPKICLFLDVAQYFGL</sequence>
<name>A0AAN8VHF7_9MAGN</name>
<dbReference type="AlphaFoldDB" id="A0AAN8VHF7"/>
<organism evidence="2 3">
    <name type="scientific">Dillenia turbinata</name>
    <dbReference type="NCBI Taxonomy" id="194707"/>
    <lineage>
        <taxon>Eukaryota</taxon>
        <taxon>Viridiplantae</taxon>
        <taxon>Streptophyta</taxon>
        <taxon>Embryophyta</taxon>
        <taxon>Tracheophyta</taxon>
        <taxon>Spermatophyta</taxon>
        <taxon>Magnoliopsida</taxon>
        <taxon>eudicotyledons</taxon>
        <taxon>Gunneridae</taxon>
        <taxon>Pentapetalae</taxon>
        <taxon>Dilleniales</taxon>
        <taxon>Dilleniaceae</taxon>
        <taxon>Dillenia</taxon>
    </lineage>
</organism>